<dbReference type="Gene3D" id="1.10.260.40">
    <property type="entry name" value="lambda repressor-like DNA-binding domains"/>
    <property type="match status" value="1"/>
</dbReference>
<dbReference type="InterPro" id="IPR001387">
    <property type="entry name" value="Cro/C1-type_HTH"/>
</dbReference>
<proteinExistence type="predicted"/>
<evidence type="ECO:0000313" key="4">
    <source>
        <dbReference type="Proteomes" id="UP001500253"/>
    </source>
</evidence>
<evidence type="ECO:0000259" key="2">
    <source>
        <dbReference type="PROSITE" id="PS50943"/>
    </source>
</evidence>
<dbReference type="SUPFAM" id="SSF47413">
    <property type="entry name" value="lambda repressor-like DNA-binding domains"/>
    <property type="match status" value="1"/>
</dbReference>
<comment type="caution">
    <text evidence="3">The sequence shown here is derived from an EMBL/GenBank/DDBJ whole genome shotgun (WGS) entry which is preliminary data.</text>
</comment>
<dbReference type="InterPro" id="IPR010982">
    <property type="entry name" value="Lambda_DNA-bd_dom_sf"/>
</dbReference>
<dbReference type="CDD" id="cd00093">
    <property type="entry name" value="HTH_XRE"/>
    <property type="match status" value="1"/>
</dbReference>
<dbReference type="SMART" id="SM00530">
    <property type="entry name" value="HTH_XRE"/>
    <property type="match status" value="1"/>
</dbReference>
<feature type="domain" description="HTH cro/C1-type" evidence="2">
    <location>
        <begin position="47"/>
        <end position="89"/>
    </location>
</feature>
<accession>A0ABP5U358</accession>
<sequence>MSPPQQHPGEGPRTSARPDAAQCFARRFQRLQEVIYPADVGRPYTEREIAEAVGMSVSQISNLRNGRSVPRADRAVALATLFGVRVEYFFSPDEDPYARDVEAHLRAIEQERRGEPVGHRDRAAGGPARAGAGLLDDDQVRQIAEGVAVLPRDMRETVGALVDQLRRAVGRPHKQRERKPW</sequence>
<evidence type="ECO:0000256" key="1">
    <source>
        <dbReference type="SAM" id="MobiDB-lite"/>
    </source>
</evidence>
<reference evidence="4" key="1">
    <citation type="journal article" date="2019" name="Int. J. Syst. Evol. Microbiol.">
        <title>The Global Catalogue of Microorganisms (GCM) 10K type strain sequencing project: providing services to taxonomists for standard genome sequencing and annotation.</title>
        <authorList>
            <consortium name="The Broad Institute Genomics Platform"/>
            <consortium name="The Broad Institute Genome Sequencing Center for Infectious Disease"/>
            <person name="Wu L."/>
            <person name="Ma J."/>
        </authorList>
    </citation>
    <scope>NUCLEOTIDE SEQUENCE [LARGE SCALE GENOMIC DNA]</scope>
    <source>
        <strain evidence="4">JCM 4316</strain>
    </source>
</reference>
<dbReference type="Pfam" id="PF01381">
    <property type="entry name" value="HTH_3"/>
    <property type="match status" value="1"/>
</dbReference>
<keyword evidence="4" id="KW-1185">Reference proteome</keyword>
<organism evidence="3 4">
    <name type="scientific">Streptomyces cuspidosporus</name>
    <dbReference type="NCBI Taxonomy" id="66882"/>
    <lineage>
        <taxon>Bacteria</taxon>
        <taxon>Bacillati</taxon>
        <taxon>Actinomycetota</taxon>
        <taxon>Actinomycetes</taxon>
        <taxon>Kitasatosporales</taxon>
        <taxon>Streptomycetaceae</taxon>
        <taxon>Streptomyces</taxon>
    </lineage>
</organism>
<name>A0ABP5U358_9ACTN</name>
<gene>
    <name evidence="3" type="ORF">GCM10010246_71220</name>
</gene>
<feature type="region of interest" description="Disordered" evidence="1">
    <location>
        <begin position="111"/>
        <end position="133"/>
    </location>
</feature>
<dbReference type="Proteomes" id="UP001500253">
    <property type="component" value="Unassembled WGS sequence"/>
</dbReference>
<dbReference type="PROSITE" id="PS50943">
    <property type="entry name" value="HTH_CROC1"/>
    <property type="match status" value="1"/>
</dbReference>
<feature type="compositionally biased region" description="Low complexity" evidence="1">
    <location>
        <begin position="124"/>
        <end position="133"/>
    </location>
</feature>
<evidence type="ECO:0000313" key="3">
    <source>
        <dbReference type="EMBL" id="GAA2367648.1"/>
    </source>
</evidence>
<feature type="compositionally biased region" description="Basic and acidic residues" evidence="1">
    <location>
        <begin position="111"/>
        <end position="123"/>
    </location>
</feature>
<protein>
    <recommendedName>
        <fullName evidence="2">HTH cro/C1-type domain-containing protein</fullName>
    </recommendedName>
</protein>
<dbReference type="EMBL" id="BAAASD010000045">
    <property type="protein sequence ID" value="GAA2367648.1"/>
    <property type="molecule type" value="Genomic_DNA"/>
</dbReference>
<dbReference type="RefSeq" id="WP_346178443.1">
    <property type="nucleotide sequence ID" value="NZ_BAAASD010000045.1"/>
</dbReference>